<dbReference type="Proteomes" id="UP001283361">
    <property type="component" value="Unassembled WGS sequence"/>
</dbReference>
<proteinExistence type="predicted"/>
<gene>
    <name evidence="1" type="ORF">RRG08_061809</name>
</gene>
<evidence type="ECO:0000313" key="1">
    <source>
        <dbReference type="EMBL" id="KAK3792195.1"/>
    </source>
</evidence>
<dbReference type="EMBL" id="JAWDGP010001385">
    <property type="protein sequence ID" value="KAK3792195.1"/>
    <property type="molecule type" value="Genomic_DNA"/>
</dbReference>
<organism evidence="1 2">
    <name type="scientific">Elysia crispata</name>
    <name type="common">lettuce slug</name>
    <dbReference type="NCBI Taxonomy" id="231223"/>
    <lineage>
        <taxon>Eukaryota</taxon>
        <taxon>Metazoa</taxon>
        <taxon>Spiralia</taxon>
        <taxon>Lophotrochozoa</taxon>
        <taxon>Mollusca</taxon>
        <taxon>Gastropoda</taxon>
        <taxon>Heterobranchia</taxon>
        <taxon>Euthyneura</taxon>
        <taxon>Panpulmonata</taxon>
        <taxon>Sacoglossa</taxon>
        <taxon>Placobranchoidea</taxon>
        <taxon>Plakobranchidae</taxon>
        <taxon>Elysia</taxon>
    </lineage>
</organism>
<reference evidence="1" key="1">
    <citation type="journal article" date="2023" name="G3 (Bethesda)">
        <title>A reference genome for the long-term kleptoplast-retaining sea slug Elysia crispata morphotype clarki.</title>
        <authorList>
            <person name="Eastman K.E."/>
            <person name="Pendleton A.L."/>
            <person name="Shaikh M.A."/>
            <person name="Suttiyut T."/>
            <person name="Ogas R."/>
            <person name="Tomko P."/>
            <person name="Gavelis G."/>
            <person name="Widhalm J.R."/>
            <person name="Wisecaver J.H."/>
        </authorList>
    </citation>
    <scope>NUCLEOTIDE SEQUENCE</scope>
    <source>
        <strain evidence="1">ECLA1</strain>
    </source>
</reference>
<dbReference type="AlphaFoldDB" id="A0AAE1E3I5"/>
<feature type="non-terminal residue" evidence="1">
    <location>
        <position position="1"/>
    </location>
</feature>
<accession>A0AAE1E3I5</accession>
<sequence length="69" mass="7559">LAARGGLILCVVFTVSSYITRFYNRFCFSTTLPVLAAQGVQLPSADGFSLRNTRLNIKQVSSASTRLLF</sequence>
<keyword evidence="2" id="KW-1185">Reference proteome</keyword>
<evidence type="ECO:0000313" key="2">
    <source>
        <dbReference type="Proteomes" id="UP001283361"/>
    </source>
</evidence>
<protein>
    <submittedName>
        <fullName evidence="1">Uncharacterized protein</fullName>
    </submittedName>
</protein>
<name>A0AAE1E3I5_9GAST</name>
<comment type="caution">
    <text evidence="1">The sequence shown here is derived from an EMBL/GenBank/DDBJ whole genome shotgun (WGS) entry which is preliminary data.</text>
</comment>